<gene>
    <name evidence="2" type="ORF">SAMN06265337_1117</name>
</gene>
<dbReference type="EMBL" id="FYEW01000001">
    <property type="protein sequence ID" value="SNC64624.1"/>
    <property type="molecule type" value="Genomic_DNA"/>
</dbReference>
<protein>
    <recommendedName>
        <fullName evidence="1">ER-bound oxygenase mpaB/mpaB'/Rubber oxygenase catalytic domain-containing protein</fullName>
    </recommendedName>
</protein>
<feature type="domain" description="ER-bound oxygenase mpaB/mpaB'/Rubber oxygenase catalytic" evidence="1">
    <location>
        <begin position="45"/>
        <end position="223"/>
    </location>
</feature>
<evidence type="ECO:0000259" key="1">
    <source>
        <dbReference type="Pfam" id="PF09995"/>
    </source>
</evidence>
<dbReference type="Proteomes" id="UP000198131">
    <property type="component" value="Unassembled WGS sequence"/>
</dbReference>
<dbReference type="RefSeq" id="WP_088842386.1">
    <property type="nucleotide sequence ID" value="NZ_FYEW01000001.1"/>
</dbReference>
<evidence type="ECO:0000313" key="2">
    <source>
        <dbReference type="EMBL" id="SNC64624.1"/>
    </source>
</evidence>
<dbReference type="OrthoDB" id="5498485at2"/>
<dbReference type="InterPro" id="IPR018713">
    <property type="entry name" value="MPAB/Lcp_cat_dom"/>
</dbReference>
<dbReference type="Pfam" id="PF09995">
    <property type="entry name" value="MPAB_Lcp_cat"/>
    <property type="match status" value="1"/>
</dbReference>
<dbReference type="GO" id="GO:0016491">
    <property type="term" value="F:oxidoreductase activity"/>
    <property type="evidence" value="ECO:0007669"/>
    <property type="project" value="InterPro"/>
</dbReference>
<accession>A0A212TFL0</accession>
<keyword evidence="3" id="KW-1185">Reference proteome</keyword>
<evidence type="ECO:0000313" key="3">
    <source>
        <dbReference type="Proteomes" id="UP000198131"/>
    </source>
</evidence>
<organism evidence="2 3">
    <name type="scientific">Hymenobacter gelipurpurascens</name>
    <dbReference type="NCBI Taxonomy" id="89968"/>
    <lineage>
        <taxon>Bacteria</taxon>
        <taxon>Pseudomonadati</taxon>
        <taxon>Bacteroidota</taxon>
        <taxon>Cytophagia</taxon>
        <taxon>Cytophagales</taxon>
        <taxon>Hymenobacteraceae</taxon>
        <taxon>Hymenobacter</taxon>
    </lineage>
</organism>
<reference evidence="3" key="1">
    <citation type="submission" date="2017-06" db="EMBL/GenBank/DDBJ databases">
        <authorList>
            <person name="Varghese N."/>
            <person name="Submissions S."/>
        </authorList>
    </citation>
    <scope>NUCLEOTIDE SEQUENCE [LARGE SCALE GENOMIC DNA]</scope>
    <source>
        <strain evidence="3">DSM 11116</strain>
    </source>
</reference>
<sequence length="259" mass="29263">MEYFVAQGSVVRTIWSKADTVLLIFAGSAAEFALNKAVDWLYFTGKLPSDPLARLFSTVEYARQIVFADRAGAERAIDTIAAIHGAVEAKRGMSIPEWAYRDVLFMLIAYSVQAFELLERPLTPTEKGEIVDVFCRVGQRMGLTGLPTSFIEWQAAREAHLSDNLAYSAFTTDLYQQYRKHLGPVRYRLLLEAQRLVAPQQVRGLLGLGHLSWLRPVLPVYRRTQHLALSQWLRTSLLPTAYKDQILALDRQPPVRQAA</sequence>
<name>A0A212TFL0_9BACT</name>
<proteinExistence type="predicted"/>
<dbReference type="AlphaFoldDB" id="A0A212TFL0"/>